<evidence type="ECO:0000256" key="3">
    <source>
        <dbReference type="ARBA" id="ARBA00022833"/>
    </source>
</evidence>
<keyword evidence="5" id="KW-0472">Membrane</keyword>
<keyword evidence="1" id="KW-0479">Metal-binding</keyword>
<evidence type="ECO:0000313" key="7">
    <source>
        <dbReference type="EMBL" id="KAJ2677102.1"/>
    </source>
</evidence>
<dbReference type="PANTHER" id="PTHR45798">
    <property type="entry name" value="RING-H2 FINGER PROTEIN ATL61-RELATED-RELATED"/>
    <property type="match status" value="1"/>
</dbReference>
<comment type="caution">
    <text evidence="7">The sequence shown here is derived from an EMBL/GenBank/DDBJ whole genome shotgun (WGS) entry which is preliminary data.</text>
</comment>
<dbReference type="SUPFAM" id="SSF57850">
    <property type="entry name" value="RING/U-box"/>
    <property type="match status" value="1"/>
</dbReference>
<dbReference type="PANTHER" id="PTHR45798:SF97">
    <property type="entry name" value="ALCOHOL-SENSITIVE RING FINGER PROTEIN 1"/>
    <property type="match status" value="1"/>
</dbReference>
<dbReference type="InterPro" id="IPR001841">
    <property type="entry name" value="Znf_RING"/>
</dbReference>
<name>A0A9W8G7D1_9FUNG</name>
<evidence type="ECO:0000256" key="2">
    <source>
        <dbReference type="ARBA" id="ARBA00022771"/>
    </source>
</evidence>
<protein>
    <recommendedName>
        <fullName evidence="6">RING-type domain-containing protein</fullName>
    </recommendedName>
</protein>
<dbReference type="SMART" id="SM00184">
    <property type="entry name" value="RING"/>
    <property type="match status" value="1"/>
</dbReference>
<dbReference type="OrthoDB" id="5582630at2759"/>
<dbReference type="EMBL" id="JANBTW010000035">
    <property type="protein sequence ID" value="KAJ2677102.1"/>
    <property type="molecule type" value="Genomic_DNA"/>
</dbReference>
<keyword evidence="3" id="KW-0862">Zinc</keyword>
<accession>A0A9W8G7D1</accession>
<evidence type="ECO:0000256" key="1">
    <source>
        <dbReference type="ARBA" id="ARBA00022723"/>
    </source>
</evidence>
<dbReference type="PROSITE" id="PS50089">
    <property type="entry name" value="ZF_RING_2"/>
    <property type="match status" value="1"/>
</dbReference>
<evidence type="ECO:0000256" key="5">
    <source>
        <dbReference type="SAM" id="Phobius"/>
    </source>
</evidence>
<gene>
    <name evidence="7" type="ORF">GGI25_003322</name>
</gene>
<dbReference type="InterPro" id="IPR013083">
    <property type="entry name" value="Znf_RING/FYVE/PHD"/>
</dbReference>
<dbReference type="Gene3D" id="3.30.40.10">
    <property type="entry name" value="Zinc/RING finger domain, C3HC4 (zinc finger)"/>
    <property type="match status" value="1"/>
</dbReference>
<dbReference type="CDD" id="cd16473">
    <property type="entry name" value="RING-H2_RNF103"/>
    <property type="match status" value="1"/>
</dbReference>
<dbReference type="CDD" id="cd09487">
    <property type="entry name" value="SAM_superfamily"/>
    <property type="match status" value="1"/>
</dbReference>
<feature type="transmembrane region" description="Helical" evidence="5">
    <location>
        <begin position="6"/>
        <end position="29"/>
    </location>
</feature>
<keyword evidence="5" id="KW-1133">Transmembrane helix</keyword>
<dbReference type="AlphaFoldDB" id="A0A9W8G7D1"/>
<feature type="domain" description="RING-type" evidence="6">
    <location>
        <begin position="123"/>
        <end position="165"/>
    </location>
</feature>
<dbReference type="Pfam" id="PF13639">
    <property type="entry name" value="zf-RING_2"/>
    <property type="match status" value="1"/>
</dbReference>
<reference evidence="7" key="1">
    <citation type="submission" date="2022-07" db="EMBL/GenBank/DDBJ databases">
        <title>Phylogenomic reconstructions and comparative analyses of Kickxellomycotina fungi.</title>
        <authorList>
            <person name="Reynolds N.K."/>
            <person name="Stajich J.E."/>
            <person name="Barry K."/>
            <person name="Grigoriev I.V."/>
            <person name="Crous P."/>
            <person name="Smith M.E."/>
        </authorList>
    </citation>
    <scope>NUCLEOTIDE SEQUENCE</scope>
    <source>
        <strain evidence="7">NRRL 3115</strain>
    </source>
</reference>
<keyword evidence="5" id="KW-0812">Transmembrane</keyword>
<dbReference type="InterPro" id="IPR052788">
    <property type="entry name" value="RING-type_E3_ligase_ATL"/>
</dbReference>
<evidence type="ECO:0000256" key="4">
    <source>
        <dbReference type="PROSITE-ProRule" id="PRU00175"/>
    </source>
</evidence>
<evidence type="ECO:0000313" key="8">
    <source>
        <dbReference type="Proteomes" id="UP001151518"/>
    </source>
</evidence>
<keyword evidence="2 4" id="KW-0863">Zinc-finger</keyword>
<dbReference type="Proteomes" id="UP001151518">
    <property type="component" value="Unassembled WGS sequence"/>
</dbReference>
<organism evidence="7 8">
    <name type="scientific">Coemansia spiralis</name>
    <dbReference type="NCBI Taxonomy" id="417178"/>
    <lineage>
        <taxon>Eukaryota</taxon>
        <taxon>Fungi</taxon>
        <taxon>Fungi incertae sedis</taxon>
        <taxon>Zoopagomycota</taxon>
        <taxon>Kickxellomycotina</taxon>
        <taxon>Kickxellomycetes</taxon>
        <taxon>Kickxellales</taxon>
        <taxon>Kickxellaceae</taxon>
        <taxon>Coemansia</taxon>
    </lineage>
</organism>
<proteinExistence type="predicted"/>
<dbReference type="GO" id="GO:0008270">
    <property type="term" value="F:zinc ion binding"/>
    <property type="evidence" value="ECO:0007669"/>
    <property type="project" value="UniProtKB-KW"/>
</dbReference>
<evidence type="ECO:0000259" key="6">
    <source>
        <dbReference type="PROSITE" id="PS50089"/>
    </source>
</evidence>
<sequence>MVSAVAISAASLVGLVCIGALITTIFHYIHRREINRDRHDPLYEPRIQYQPSDRPPKPEPVFEEHELSLLRLKVLTNDELQELVLTRLNQERRIVCGCSDGIVEVSENQRCECAPKNFFTPDCSICLAEFAAGDCVRILDCGHYFHRDCVDAWLTVHSACCPVCKTDMIAALDLPPRDNKAALNNSPHQVAYPPPAAVIAI</sequence>